<gene>
    <name evidence="2" type="ORF">G3R48_11250</name>
</gene>
<protein>
    <submittedName>
        <fullName evidence="2">Type II secretion system protein</fullName>
    </submittedName>
</protein>
<comment type="caution">
    <text evidence="2">The sequence shown here is derived from an EMBL/GenBank/DDBJ whole genome shotgun (WGS) entry which is preliminary data.</text>
</comment>
<evidence type="ECO:0000256" key="1">
    <source>
        <dbReference type="SAM" id="Phobius"/>
    </source>
</evidence>
<reference evidence="2 3" key="1">
    <citation type="submission" date="2020-02" db="EMBL/GenBank/DDBJ databases">
        <title>Shewanella WXL01 sp. nov., a marine bacterium isolated from green algae in Luhuitou Fringing Reef (Northern South China Sea).</title>
        <authorList>
            <person name="Wang X."/>
        </authorList>
    </citation>
    <scope>NUCLEOTIDE SEQUENCE [LARGE SCALE GENOMIC DNA]</scope>
    <source>
        <strain evidence="2 3">MCCC 1A01895</strain>
    </source>
</reference>
<accession>A0ABS5I3E4</accession>
<dbReference type="InterPro" id="IPR012902">
    <property type="entry name" value="N_methyl_site"/>
</dbReference>
<dbReference type="Proteomes" id="UP000811844">
    <property type="component" value="Unassembled WGS sequence"/>
</dbReference>
<proteinExistence type="predicted"/>
<feature type="transmembrane region" description="Helical" evidence="1">
    <location>
        <begin position="12"/>
        <end position="31"/>
    </location>
</feature>
<dbReference type="SUPFAM" id="SSF54523">
    <property type="entry name" value="Pili subunits"/>
    <property type="match status" value="1"/>
</dbReference>
<keyword evidence="3" id="KW-1185">Reference proteome</keyword>
<keyword evidence="1" id="KW-0472">Membrane</keyword>
<keyword evidence="1" id="KW-1133">Transmembrane helix</keyword>
<dbReference type="EMBL" id="JAAIKR010000010">
    <property type="protein sequence ID" value="MBR9728552.1"/>
    <property type="molecule type" value="Genomic_DNA"/>
</dbReference>
<dbReference type="Pfam" id="PF07963">
    <property type="entry name" value="N_methyl"/>
    <property type="match status" value="1"/>
</dbReference>
<dbReference type="Gene3D" id="3.30.700.10">
    <property type="entry name" value="Glycoprotein, Type 4 Pilin"/>
    <property type="match status" value="1"/>
</dbReference>
<evidence type="ECO:0000313" key="3">
    <source>
        <dbReference type="Proteomes" id="UP000811844"/>
    </source>
</evidence>
<dbReference type="InterPro" id="IPR045584">
    <property type="entry name" value="Pilin-like"/>
</dbReference>
<organism evidence="2 3">
    <name type="scientific">Shewanella intestini</name>
    <dbReference type="NCBI Taxonomy" id="2017544"/>
    <lineage>
        <taxon>Bacteria</taxon>
        <taxon>Pseudomonadati</taxon>
        <taxon>Pseudomonadota</taxon>
        <taxon>Gammaproteobacteria</taxon>
        <taxon>Alteromonadales</taxon>
        <taxon>Shewanellaceae</taxon>
        <taxon>Shewanella</taxon>
    </lineage>
</organism>
<name>A0ABS5I3E4_9GAMM</name>
<evidence type="ECO:0000313" key="2">
    <source>
        <dbReference type="EMBL" id="MBR9728552.1"/>
    </source>
</evidence>
<dbReference type="NCBIfam" id="TIGR02532">
    <property type="entry name" value="IV_pilin_GFxxxE"/>
    <property type="match status" value="1"/>
</dbReference>
<keyword evidence="1" id="KW-0812">Transmembrane</keyword>
<sequence length="176" mass="19077">MNKFLRRQVGFTLLELVVVIVILGILAVIAAPKFINLKNDAVKANLTELEGNLKSANSLVFSKAVIQGKEKAINGSVEVNGQNVSTIMGYTNAVAGNIEKVLDGSFFEMNNGTEEFDEDWGIYYQPATGTNTAKNSDAVAIIVPHGYTTHSECKLVYIVDGNAQQHTGYFIDNADC</sequence>
<dbReference type="RefSeq" id="WP_153664141.1">
    <property type="nucleotide sequence ID" value="NZ_JAAIKR010000010.1"/>
</dbReference>